<evidence type="ECO:0000256" key="1">
    <source>
        <dbReference type="SAM" id="Coils"/>
    </source>
</evidence>
<dbReference type="EMBL" id="BMWE01000004">
    <property type="protein sequence ID" value="GGY12627.1"/>
    <property type="molecule type" value="Genomic_DNA"/>
</dbReference>
<protein>
    <recommendedName>
        <fullName evidence="7">Recombinase domain-containing protein</fullName>
    </recommendedName>
</protein>
<name>A0ABQ2ZFQ7_9ACTN</name>
<dbReference type="InterPro" id="IPR050639">
    <property type="entry name" value="SSR_resolvase"/>
</dbReference>
<evidence type="ECO:0000259" key="3">
    <source>
        <dbReference type="Pfam" id="PF07508"/>
    </source>
</evidence>
<sequence>MPRLYGFDDQSRQRLRDDEVDPLRQMVSRALVDLSVSNADVAVWANGQGYRGTLGGEWKDASVGRLFRNPAIAGLRYGDDGQLVDAGHPGVITREEFEALLAREQHRKTGDADKPYDYLLTDGGCTCGQCTHALQGARTNAGTPGYRCRPKDKDGRGGCGEVRIDAELLEGHVGEYVVAELLKPGVRAQILKSQAFVRQLVENLDREIKDLEARRTEVGTLYGTRQISKDALVAAEKQIADSLKSARSRKRYAEQMANFSLGRAKDLVRWWNSAPTASKKAITTLLLSSVEVFPASARGVRTVEPGRVVLHWRKLADLSAESDDARGEPPADHCHSQSGD</sequence>
<dbReference type="Gene3D" id="3.90.1750.20">
    <property type="entry name" value="Putative Large Serine Recombinase, Chain B, Domain 2"/>
    <property type="match status" value="1"/>
</dbReference>
<dbReference type="PANTHER" id="PTHR30461:SF19">
    <property type="entry name" value="SITE-SPECIFIC RECOMBINASE RESOLVASE FAMILY"/>
    <property type="match status" value="1"/>
</dbReference>
<dbReference type="RefSeq" id="WP_190197137.1">
    <property type="nucleotide sequence ID" value="NZ_BMWE01000004.1"/>
</dbReference>
<dbReference type="PANTHER" id="PTHR30461">
    <property type="entry name" value="DNA-INVERTASE FROM LAMBDOID PROPHAGE"/>
    <property type="match status" value="1"/>
</dbReference>
<evidence type="ECO:0000256" key="2">
    <source>
        <dbReference type="SAM" id="MobiDB-lite"/>
    </source>
</evidence>
<keyword evidence="6" id="KW-1185">Reference proteome</keyword>
<evidence type="ECO:0000259" key="4">
    <source>
        <dbReference type="Pfam" id="PF13408"/>
    </source>
</evidence>
<evidence type="ECO:0008006" key="7">
    <source>
        <dbReference type="Google" id="ProtNLM"/>
    </source>
</evidence>
<evidence type="ECO:0000313" key="5">
    <source>
        <dbReference type="EMBL" id="GGY12627.1"/>
    </source>
</evidence>
<evidence type="ECO:0000313" key="6">
    <source>
        <dbReference type="Proteomes" id="UP000653308"/>
    </source>
</evidence>
<feature type="region of interest" description="Disordered" evidence="2">
    <location>
        <begin position="320"/>
        <end position="340"/>
    </location>
</feature>
<feature type="domain" description="Recombinase zinc beta ribbon" evidence="4">
    <location>
        <begin position="125"/>
        <end position="176"/>
    </location>
</feature>
<dbReference type="InterPro" id="IPR011109">
    <property type="entry name" value="DNA_bind_recombinase_dom"/>
</dbReference>
<feature type="coiled-coil region" evidence="1">
    <location>
        <begin position="194"/>
        <end position="221"/>
    </location>
</feature>
<organism evidence="5 6">
    <name type="scientific">Streptomyces djakartensis</name>
    <dbReference type="NCBI Taxonomy" id="68193"/>
    <lineage>
        <taxon>Bacteria</taxon>
        <taxon>Bacillati</taxon>
        <taxon>Actinomycetota</taxon>
        <taxon>Actinomycetes</taxon>
        <taxon>Kitasatosporales</taxon>
        <taxon>Streptomycetaceae</taxon>
        <taxon>Streptomyces</taxon>
    </lineage>
</organism>
<feature type="compositionally biased region" description="Basic and acidic residues" evidence="2">
    <location>
        <begin position="323"/>
        <end position="340"/>
    </location>
</feature>
<comment type="caution">
    <text evidence="5">The sequence shown here is derived from an EMBL/GenBank/DDBJ whole genome shotgun (WGS) entry which is preliminary data.</text>
</comment>
<keyword evidence="1" id="KW-0175">Coiled coil</keyword>
<dbReference type="Pfam" id="PF13408">
    <property type="entry name" value="Zn_ribbon_recom"/>
    <property type="match status" value="1"/>
</dbReference>
<gene>
    <name evidence="5" type="ORF">GCM10010384_17480</name>
</gene>
<dbReference type="Proteomes" id="UP000653308">
    <property type="component" value="Unassembled WGS sequence"/>
</dbReference>
<dbReference type="InterPro" id="IPR038109">
    <property type="entry name" value="DNA_bind_recomb_sf"/>
</dbReference>
<proteinExistence type="predicted"/>
<dbReference type="InterPro" id="IPR025827">
    <property type="entry name" value="Zn_ribbon_recom_dom"/>
</dbReference>
<dbReference type="Pfam" id="PF07508">
    <property type="entry name" value="Recombinase"/>
    <property type="match status" value="1"/>
</dbReference>
<feature type="domain" description="Recombinase" evidence="3">
    <location>
        <begin position="23"/>
        <end position="102"/>
    </location>
</feature>
<reference evidence="6" key="1">
    <citation type="journal article" date="2019" name="Int. J. Syst. Evol. Microbiol.">
        <title>The Global Catalogue of Microorganisms (GCM) 10K type strain sequencing project: providing services to taxonomists for standard genome sequencing and annotation.</title>
        <authorList>
            <consortium name="The Broad Institute Genomics Platform"/>
            <consortium name="The Broad Institute Genome Sequencing Center for Infectious Disease"/>
            <person name="Wu L."/>
            <person name="Ma J."/>
        </authorList>
    </citation>
    <scope>NUCLEOTIDE SEQUENCE [LARGE SCALE GENOMIC DNA]</scope>
    <source>
        <strain evidence="6">JCM 4957</strain>
    </source>
</reference>
<accession>A0ABQ2ZFQ7</accession>